<feature type="transmembrane region" description="Helical" evidence="1">
    <location>
        <begin position="545"/>
        <end position="571"/>
    </location>
</feature>
<keyword evidence="1" id="KW-0812">Transmembrane</keyword>
<feature type="transmembrane region" description="Helical" evidence="1">
    <location>
        <begin position="52"/>
        <end position="83"/>
    </location>
</feature>
<evidence type="ECO:0000313" key="3">
    <source>
        <dbReference type="Proteomes" id="UP000297716"/>
    </source>
</evidence>
<dbReference type="EMBL" id="SKBN01000260">
    <property type="protein sequence ID" value="TGJ79806.1"/>
    <property type="molecule type" value="Genomic_DNA"/>
</dbReference>
<proteinExistence type="predicted"/>
<evidence type="ECO:0000256" key="1">
    <source>
        <dbReference type="SAM" id="Phobius"/>
    </source>
</evidence>
<evidence type="ECO:0000313" key="2">
    <source>
        <dbReference type="EMBL" id="TGJ79806.1"/>
    </source>
</evidence>
<protein>
    <submittedName>
        <fullName evidence="2">Uncharacterized protein</fullName>
    </submittedName>
</protein>
<sequence length="654" mass="72066">MLISSNGIPLGLMVGAFQISSAEYLFSKSYWKPLIHSFHSLNTWRNKQLKTFLVALALGCCIVYSFLVGPASAAALLPTLGWWDMDKPFNDSLPMNSYISRGSSELYPMTLQTSSIYENCLLPEYWNALDCPAGGFRALTDWAWTRAQEGYWYNVTDSQHYNPTMSSSFSGQAQRAIVTGLAASNSSTTVALSATLHASVLALTDSFWHYISSNVVGEVNKAQKPKFTIPLNKGVSIPLVQVQCQSYNLGVALRRNSTLSFDTSAMVNDFSKSESNAYSWVKWNVPNGAWNFAHPQPWNMTDVRWIDASEIKGTHGEPLPSSLAAVVTIPAVWEVADSNGTSGYQQGSVITPCVIDARWATTDVIFDVTDPVVKTSLTTWLDKTNLIKTNVNVKSALSKWKISDPISISQDWASTIDNLPLVGGSFMEQILYQFESPFSYDERLLSFFPSSSSDEPWEKVYANSIAVVISTVMADWISRASQVGTDFTTVLSPVKDGNVSTIDLLSQRSTTAISSTPNSTFDDQTGIVYTVQRYGWGYGLKSKTVWFSIISLLIHVALVVVYFLYSFVFWYRANGWTSKSWGTIGELLALAAVSPPADEFRNTGGGIANSKTWMTAMRVREADSDSECLELIVGTRGGTVVPGDNKLRIDKPYS</sequence>
<dbReference type="STRING" id="37992.A0A4Z0YQB5"/>
<keyword evidence="1" id="KW-0472">Membrane</keyword>
<keyword evidence="1" id="KW-1133">Transmembrane helix</keyword>
<dbReference type="Proteomes" id="UP000297716">
    <property type="component" value="Unassembled WGS sequence"/>
</dbReference>
<accession>A0A4Z0YQB5</accession>
<keyword evidence="3" id="KW-1185">Reference proteome</keyword>
<dbReference type="AlphaFoldDB" id="A0A4Z0YQB5"/>
<name>A0A4Z0YQB5_9PEZI</name>
<gene>
    <name evidence="2" type="ORF">E0Z10_g8952</name>
</gene>
<reference evidence="2 3" key="1">
    <citation type="submission" date="2019-03" db="EMBL/GenBank/DDBJ databases">
        <title>Draft genome sequence of Xylaria hypoxylon DSM 108379, a ubiquitous saprotrophic-parasitic fungi on hardwood.</title>
        <authorList>
            <person name="Buettner E."/>
            <person name="Leonhardt S."/>
            <person name="Gebauer A.M."/>
            <person name="Liers C."/>
            <person name="Hofrichter M."/>
            <person name="Kellner H."/>
        </authorList>
    </citation>
    <scope>NUCLEOTIDE SEQUENCE [LARGE SCALE GENOMIC DNA]</scope>
    <source>
        <strain evidence="2 3">DSM 108379</strain>
    </source>
</reference>
<dbReference type="OrthoDB" id="5342924at2759"/>
<comment type="caution">
    <text evidence="2">The sequence shown here is derived from an EMBL/GenBank/DDBJ whole genome shotgun (WGS) entry which is preliminary data.</text>
</comment>
<organism evidence="2 3">
    <name type="scientific">Xylaria hypoxylon</name>
    <dbReference type="NCBI Taxonomy" id="37992"/>
    <lineage>
        <taxon>Eukaryota</taxon>
        <taxon>Fungi</taxon>
        <taxon>Dikarya</taxon>
        <taxon>Ascomycota</taxon>
        <taxon>Pezizomycotina</taxon>
        <taxon>Sordariomycetes</taxon>
        <taxon>Xylariomycetidae</taxon>
        <taxon>Xylariales</taxon>
        <taxon>Xylariaceae</taxon>
        <taxon>Xylaria</taxon>
    </lineage>
</organism>